<evidence type="ECO:0000259" key="4">
    <source>
        <dbReference type="PROSITE" id="PS51747"/>
    </source>
</evidence>
<dbReference type="PROSITE" id="PS51747">
    <property type="entry name" value="CYT_DCMP_DEAMINASES_2"/>
    <property type="match status" value="1"/>
</dbReference>
<feature type="compositionally biased region" description="Polar residues" evidence="3">
    <location>
        <begin position="217"/>
        <end position="236"/>
    </location>
</feature>
<organism evidence="5 6">
    <name type="scientific">Oryza rufipogon</name>
    <name type="common">Brownbeard rice</name>
    <name type="synonym">Asian wild rice</name>
    <dbReference type="NCBI Taxonomy" id="4529"/>
    <lineage>
        <taxon>Eukaryota</taxon>
        <taxon>Viridiplantae</taxon>
        <taxon>Streptophyta</taxon>
        <taxon>Embryophyta</taxon>
        <taxon>Tracheophyta</taxon>
        <taxon>Spermatophyta</taxon>
        <taxon>Magnoliopsida</taxon>
        <taxon>Liliopsida</taxon>
        <taxon>Poales</taxon>
        <taxon>Poaceae</taxon>
        <taxon>BOP clade</taxon>
        <taxon>Oryzoideae</taxon>
        <taxon>Oryzeae</taxon>
        <taxon>Oryzinae</taxon>
        <taxon>Oryza</taxon>
    </lineage>
</organism>
<dbReference type="InterPro" id="IPR002125">
    <property type="entry name" value="CMP_dCMP_dom"/>
</dbReference>
<feature type="region of interest" description="Disordered" evidence="3">
    <location>
        <begin position="20"/>
        <end position="131"/>
    </location>
</feature>
<dbReference type="Gene3D" id="3.40.140.10">
    <property type="entry name" value="Cytidine Deaminase, domain 2"/>
    <property type="match status" value="1"/>
</dbReference>
<protein>
    <recommendedName>
        <fullName evidence="4">CMP/dCMP-type deaminase domain-containing protein</fullName>
    </recommendedName>
</protein>
<dbReference type="EnsemblPlants" id="ORUFI09G01350.1">
    <property type="protein sequence ID" value="ORUFI09G01350.1"/>
    <property type="gene ID" value="ORUFI09G01350"/>
</dbReference>
<dbReference type="GO" id="GO:0046872">
    <property type="term" value="F:metal ion binding"/>
    <property type="evidence" value="ECO:0007669"/>
    <property type="project" value="UniProtKB-KW"/>
</dbReference>
<reference evidence="5" key="2">
    <citation type="submission" date="2015-06" db="UniProtKB">
        <authorList>
            <consortium name="EnsemblPlants"/>
        </authorList>
    </citation>
    <scope>IDENTIFICATION</scope>
</reference>
<dbReference type="Proteomes" id="UP000008022">
    <property type="component" value="Unassembled WGS sequence"/>
</dbReference>
<dbReference type="Gramene" id="ORUFI09G01350.1">
    <property type="protein sequence ID" value="ORUFI09G01350.1"/>
    <property type="gene ID" value="ORUFI09G01350"/>
</dbReference>
<evidence type="ECO:0000256" key="1">
    <source>
        <dbReference type="ARBA" id="ARBA00022694"/>
    </source>
</evidence>
<accession>A0A0E0QN37</accession>
<dbReference type="GO" id="GO:0002100">
    <property type="term" value="P:tRNA wobble adenosine to inosine editing"/>
    <property type="evidence" value="ECO:0007669"/>
    <property type="project" value="InterPro"/>
</dbReference>
<evidence type="ECO:0000313" key="5">
    <source>
        <dbReference type="EnsemblPlants" id="ORUFI09G01350.1"/>
    </source>
</evidence>
<feature type="region of interest" description="Disordered" evidence="3">
    <location>
        <begin position="215"/>
        <end position="236"/>
    </location>
</feature>
<dbReference type="PANTHER" id="PTHR11079">
    <property type="entry name" value="CYTOSINE DEAMINASE FAMILY MEMBER"/>
    <property type="match status" value="1"/>
</dbReference>
<dbReference type="eggNOG" id="KOG2771">
    <property type="taxonomic scope" value="Eukaryota"/>
</dbReference>
<comment type="similarity">
    <text evidence="2">Belongs to the cytidine and deoxycytidylate deaminase family. ADAT3 subfamily.</text>
</comment>
<feature type="domain" description="CMP/dCMP-type deaminase" evidence="4">
    <location>
        <begin position="518"/>
        <end position="654"/>
    </location>
</feature>
<dbReference type="GO" id="GO:0005634">
    <property type="term" value="C:nucleus"/>
    <property type="evidence" value="ECO:0007669"/>
    <property type="project" value="TreeGrafter"/>
</dbReference>
<dbReference type="AlphaFoldDB" id="A0A0E0QN37"/>
<dbReference type="STRING" id="4529.A0A0E0QN37"/>
<dbReference type="GO" id="GO:0005737">
    <property type="term" value="C:cytoplasm"/>
    <property type="evidence" value="ECO:0007669"/>
    <property type="project" value="TreeGrafter"/>
</dbReference>
<evidence type="ECO:0000256" key="3">
    <source>
        <dbReference type="SAM" id="MobiDB-lite"/>
    </source>
</evidence>
<feature type="compositionally biased region" description="Basic and acidic residues" evidence="3">
    <location>
        <begin position="81"/>
        <end position="93"/>
    </location>
</feature>
<evidence type="ECO:0000313" key="6">
    <source>
        <dbReference type="Proteomes" id="UP000008022"/>
    </source>
</evidence>
<dbReference type="PANTHER" id="PTHR11079:SF156">
    <property type="entry name" value="INACTIVE TRNA-SPECIFIC ADENOSINE DEAMINASE-LIKE PROTEIN 3-RELATED"/>
    <property type="match status" value="1"/>
</dbReference>
<dbReference type="SUPFAM" id="SSF53927">
    <property type="entry name" value="Cytidine deaminase-like"/>
    <property type="match status" value="1"/>
</dbReference>
<dbReference type="GO" id="GO:0052717">
    <property type="term" value="F:tRNA-specific adenosine-34 deaminase activity"/>
    <property type="evidence" value="ECO:0007669"/>
    <property type="project" value="UniProtKB-EC"/>
</dbReference>
<sequence length="667" mass="73720">MNLFLLSSLFQAHWPKRTSQNLINPSSRHSQESDRATADAPSSTRRLPTLSRRPAARAATLHSPHRDASRSSTRRQICPYHGERERKGERAGEGSRTASASPAAGGNEGRTSAVCAPASGDEERKKTPPSSPIAAAVFLPLRRRLPPPSPASSFPIAVAVFLPLSARRSPPQCARHPPPASMSVVRVNLPLLPLPLYPQPGDYPTKKSWLLPAPAHASTSEAPTQRSVTGTRTQVLESDSDSSNLCLRSLVLDSSLPCELVFMAWELTEVPGNPTPSLRGSTVEVIAAKIEPKLANSLIRQLSQACPLENLRHVKRVRRCCEYGEKSELSIILCLATGPEHCSEMFPQDVKKIVGTYELNTFIAKVARFPATSKEEWEEQCKLWPTSYHPPHDLDGVSGFKECELPSIFNCMRTALRLSEVGNAAVVVNPSTMQIIAKATDQTLQHDSLKSNKCAELNSDSPFSSLEVTEKKGSRLFLSNSNVSKCNSLNMEASCLNPWGWMKPRPSEQKSLPCEGGFPWHPLRHAAIVAIENAAERDKVMFPSIISSTKPNSDGNMEYYSVNESAKRLKVDRNDDKKIAHEAICDDLSETRPYLCTGFDIYLVWEPCSMCAMALVHQRFKRIFYAFPNPITGALGSVYRLHGEKSLNHRYSVFRVRVADIFLTFAD</sequence>
<reference evidence="6" key="1">
    <citation type="submission" date="2013-06" db="EMBL/GenBank/DDBJ databases">
        <authorList>
            <person name="Zhao Q."/>
        </authorList>
    </citation>
    <scope>NUCLEOTIDE SEQUENCE</scope>
    <source>
        <strain evidence="6">cv. W1943</strain>
    </source>
</reference>
<keyword evidence="1" id="KW-0819">tRNA processing</keyword>
<dbReference type="InterPro" id="IPR016193">
    <property type="entry name" value="Cytidine_deaminase-like"/>
</dbReference>
<proteinExistence type="inferred from homology"/>
<name>A0A0E0QN37_ORYRU</name>
<keyword evidence="6" id="KW-1185">Reference proteome</keyword>
<evidence type="ECO:0000256" key="2">
    <source>
        <dbReference type="ARBA" id="ARBA00038160"/>
    </source>
</evidence>
<feature type="compositionally biased region" description="Low complexity" evidence="3">
    <location>
        <begin position="41"/>
        <end position="61"/>
    </location>
</feature>